<feature type="transmembrane region" description="Helical" evidence="7">
    <location>
        <begin position="378"/>
        <end position="396"/>
    </location>
</feature>
<feature type="transmembrane region" description="Helical" evidence="7">
    <location>
        <begin position="242"/>
        <end position="264"/>
    </location>
</feature>
<evidence type="ECO:0000259" key="8">
    <source>
        <dbReference type="Pfam" id="PF02163"/>
    </source>
</evidence>
<dbReference type="RefSeq" id="WP_146530830.1">
    <property type="nucleotide sequence ID" value="NZ_SJPV01000016.1"/>
</dbReference>
<evidence type="ECO:0000256" key="3">
    <source>
        <dbReference type="ARBA" id="ARBA00007931"/>
    </source>
</evidence>
<evidence type="ECO:0000313" key="9">
    <source>
        <dbReference type="EMBL" id="TWU31546.1"/>
    </source>
</evidence>
<feature type="transmembrane region" description="Helical" evidence="7">
    <location>
        <begin position="276"/>
        <end position="295"/>
    </location>
</feature>
<dbReference type="GO" id="GO:0012505">
    <property type="term" value="C:endomembrane system"/>
    <property type="evidence" value="ECO:0007669"/>
    <property type="project" value="UniProtKB-SubCell"/>
</dbReference>
<dbReference type="GO" id="GO:0031293">
    <property type="term" value="P:membrane protein intracellular domain proteolysis"/>
    <property type="evidence" value="ECO:0007669"/>
    <property type="project" value="TreeGrafter"/>
</dbReference>
<dbReference type="Gene3D" id="1.10.10.1150">
    <property type="entry name" value="Coenzyme PQQ synthesis protein D (PqqD)"/>
    <property type="match status" value="1"/>
</dbReference>
<keyword evidence="5 7" id="KW-1133">Transmembrane helix</keyword>
<dbReference type="InterPro" id="IPR001193">
    <property type="entry name" value="MBTPS2"/>
</dbReference>
<evidence type="ECO:0000313" key="10">
    <source>
        <dbReference type="Proteomes" id="UP000319143"/>
    </source>
</evidence>
<keyword evidence="6 7" id="KW-0472">Membrane</keyword>
<reference evidence="9 10" key="1">
    <citation type="submission" date="2019-02" db="EMBL/GenBank/DDBJ databases">
        <title>Deep-cultivation of Planctomycetes and their phenomic and genomic characterization uncovers novel biology.</title>
        <authorList>
            <person name="Wiegand S."/>
            <person name="Jogler M."/>
            <person name="Boedeker C."/>
            <person name="Pinto D."/>
            <person name="Vollmers J."/>
            <person name="Rivas-Marin E."/>
            <person name="Kohn T."/>
            <person name="Peeters S.H."/>
            <person name="Heuer A."/>
            <person name="Rast P."/>
            <person name="Oberbeckmann S."/>
            <person name="Bunk B."/>
            <person name="Jeske O."/>
            <person name="Meyerdierks A."/>
            <person name="Storesund J.E."/>
            <person name="Kallscheuer N."/>
            <person name="Luecker S."/>
            <person name="Lage O.M."/>
            <person name="Pohl T."/>
            <person name="Merkel B.J."/>
            <person name="Hornburger P."/>
            <person name="Mueller R.-W."/>
            <person name="Bruemmer F."/>
            <person name="Labrenz M."/>
            <person name="Spormann A.M."/>
            <person name="Op Den Camp H."/>
            <person name="Overmann J."/>
            <person name="Amann R."/>
            <person name="Jetten M.S.M."/>
            <person name="Mascher T."/>
            <person name="Medema M.H."/>
            <person name="Devos D.P."/>
            <person name="Kaster A.-K."/>
            <person name="Ovreas L."/>
            <person name="Rohde M."/>
            <person name="Galperin M.Y."/>
            <person name="Jogler C."/>
        </authorList>
    </citation>
    <scope>NUCLEOTIDE SEQUENCE [LARGE SCALE GENOMIC DNA]</scope>
    <source>
        <strain evidence="9 10">Poly41</strain>
    </source>
</reference>
<evidence type="ECO:0000256" key="5">
    <source>
        <dbReference type="ARBA" id="ARBA00022989"/>
    </source>
</evidence>
<dbReference type="GO" id="GO:0004222">
    <property type="term" value="F:metalloendopeptidase activity"/>
    <property type="evidence" value="ECO:0007669"/>
    <property type="project" value="InterPro"/>
</dbReference>
<keyword evidence="4 7" id="KW-0812">Transmembrane</keyword>
<accession>A0A5C6D8L5</accession>
<dbReference type="InterPro" id="IPR041881">
    <property type="entry name" value="PqqD_sf"/>
</dbReference>
<comment type="similarity">
    <text evidence="3">Belongs to the peptidase M50B family.</text>
</comment>
<dbReference type="Pfam" id="PF02163">
    <property type="entry name" value="Peptidase_M50"/>
    <property type="match status" value="1"/>
</dbReference>
<comment type="cofactor">
    <cofactor evidence="1">
        <name>Zn(2+)</name>
        <dbReference type="ChEBI" id="CHEBI:29105"/>
    </cofactor>
</comment>
<evidence type="ECO:0000256" key="7">
    <source>
        <dbReference type="SAM" id="Phobius"/>
    </source>
</evidence>
<feature type="domain" description="Peptidase M50" evidence="8">
    <location>
        <begin position="185"/>
        <end position="334"/>
    </location>
</feature>
<dbReference type="EMBL" id="SJPV01000016">
    <property type="protein sequence ID" value="TWU31546.1"/>
    <property type="molecule type" value="Genomic_DNA"/>
</dbReference>
<keyword evidence="10" id="KW-1185">Reference proteome</keyword>
<dbReference type="GO" id="GO:0016020">
    <property type="term" value="C:membrane"/>
    <property type="evidence" value="ECO:0007669"/>
    <property type="project" value="InterPro"/>
</dbReference>
<name>A0A5C6D8L5_9BACT</name>
<dbReference type="OrthoDB" id="9759690at2"/>
<feature type="transmembrane region" description="Helical" evidence="7">
    <location>
        <begin position="178"/>
        <end position="195"/>
    </location>
</feature>
<organism evidence="9 10">
    <name type="scientific">Novipirellula artificiosorum</name>
    <dbReference type="NCBI Taxonomy" id="2528016"/>
    <lineage>
        <taxon>Bacteria</taxon>
        <taxon>Pseudomonadati</taxon>
        <taxon>Planctomycetota</taxon>
        <taxon>Planctomycetia</taxon>
        <taxon>Pirellulales</taxon>
        <taxon>Pirellulaceae</taxon>
        <taxon>Novipirellula</taxon>
    </lineage>
</organism>
<dbReference type="Gene3D" id="2.40.30.170">
    <property type="match status" value="1"/>
</dbReference>
<gene>
    <name evidence="9" type="ORF">Poly41_61020</name>
</gene>
<protein>
    <submittedName>
        <fullName evidence="9">Peptidase family M50</fullName>
    </submittedName>
</protein>
<feature type="transmembrane region" description="Helical" evidence="7">
    <location>
        <begin position="142"/>
        <end position="163"/>
    </location>
</feature>
<dbReference type="AlphaFoldDB" id="A0A5C6D8L5"/>
<feature type="transmembrane region" description="Helical" evidence="7">
    <location>
        <begin position="351"/>
        <end position="372"/>
    </location>
</feature>
<comment type="subcellular location">
    <subcellularLocation>
        <location evidence="2">Endomembrane system</location>
        <topology evidence="2">Multi-pass membrane protein</topology>
    </subcellularLocation>
</comment>
<evidence type="ECO:0000256" key="2">
    <source>
        <dbReference type="ARBA" id="ARBA00004127"/>
    </source>
</evidence>
<dbReference type="PANTHER" id="PTHR13325:SF3">
    <property type="entry name" value="MEMBRANE-BOUND TRANSCRIPTION FACTOR SITE-2 PROTEASE"/>
    <property type="match status" value="1"/>
</dbReference>
<proteinExistence type="inferred from homology"/>
<dbReference type="SUPFAM" id="SSF111369">
    <property type="entry name" value="HlyD-like secretion proteins"/>
    <property type="match status" value="1"/>
</dbReference>
<evidence type="ECO:0000256" key="4">
    <source>
        <dbReference type="ARBA" id="ARBA00022692"/>
    </source>
</evidence>
<comment type="caution">
    <text evidence="9">The sequence shown here is derived from an EMBL/GenBank/DDBJ whole genome shotgun (WGS) entry which is preliminary data.</text>
</comment>
<feature type="transmembrane region" description="Helical" evidence="7">
    <location>
        <begin position="417"/>
        <end position="438"/>
    </location>
</feature>
<evidence type="ECO:0000256" key="1">
    <source>
        <dbReference type="ARBA" id="ARBA00001947"/>
    </source>
</evidence>
<dbReference type="Proteomes" id="UP000319143">
    <property type="component" value="Unassembled WGS sequence"/>
</dbReference>
<dbReference type="PANTHER" id="PTHR13325">
    <property type="entry name" value="PROTEASE M50 MEMBRANE-BOUND TRANSCRIPTION FACTOR SITE 2 PROTEASE"/>
    <property type="match status" value="1"/>
</dbReference>
<dbReference type="InterPro" id="IPR008915">
    <property type="entry name" value="Peptidase_M50"/>
</dbReference>
<evidence type="ECO:0000256" key="6">
    <source>
        <dbReference type="ARBA" id="ARBA00023136"/>
    </source>
</evidence>
<sequence>MSELRLRHDLSWRKISMGKHSVWVVRDPLASDYFYVNDQERSILQLLDGSRSIEQVVRACAKQFAPEHVSAESILRFLADVHRGGMLFDCTQPTAVTCDPVDGGVLPKSRWWQQPFAIRFPGVAVDRWLDPLVPLLQRTARWPLLVACCVLIFAAALLGLVHFDSIATHVAAVASRNLTQTAILLLIVLSLTKVVHELAHALSCRYFGAECRQIGCMLLFGMPTLYCDVSDAWRLPQRYQRIAVSAAGMAAELLIAAIATFAWLALADSTTRDLCVTVMVVCSISTLLFNGNPLLRYDGYYILSDLMGIPNLASEATSAVRKTLRQLLWGEADFDVGNGLEPKKMKWFFHGYWLCSGLYRMFVYTAISLFVYQAAQEARLSLVFALLICTIACIAMRNPLRSLLALPNQHRSTPTTLLRRPIVVTLAALSVLALALVIPLPHHVSGPAIVMPADSLHVFVTMPGRITHAVTSGDRVIAGQTIAELDDPALRLQRLQIEADLHKRRVELKGLQSRRPADTKTMSQIPVIMEVIEQLEARLRMLDEKLDRLTITAPTSGRVDTAGIRNRKVNDARIIQTWAGSPLDGENRGAWLETGTTLCTIGSANRYEAMVLLEQPEIQFVEVGQSVSIHLPNRGRGSTTGQVTEVAASPIDELPIELTSRGLIVSNDSAGQTFAGSFFQVRIAIDVDDLPIAIGSTGNASIDTARRSLFARICEWIRHSMR</sequence>
<dbReference type="GO" id="GO:0005737">
    <property type="term" value="C:cytoplasm"/>
    <property type="evidence" value="ECO:0007669"/>
    <property type="project" value="TreeGrafter"/>
</dbReference>